<gene>
    <name evidence="3" type="ORF">F5878DRAFT_656449</name>
</gene>
<evidence type="ECO:0000313" key="3">
    <source>
        <dbReference type="EMBL" id="KAJ3843759.1"/>
    </source>
</evidence>
<reference evidence="3" key="1">
    <citation type="submission" date="2022-08" db="EMBL/GenBank/DDBJ databases">
        <authorList>
            <consortium name="DOE Joint Genome Institute"/>
            <person name="Min B."/>
            <person name="Riley R."/>
            <person name="Sierra-Patev S."/>
            <person name="Naranjo-Ortiz M."/>
            <person name="Looney B."/>
            <person name="Konkel Z."/>
            <person name="Slot J.C."/>
            <person name="Sakamoto Y."/>
            <person name="Steenwyk J.L."/>
            <person name="Rokas A."/>
            <person name="Carro J."/>
            <person name="Camarero S."/>
            <person name="Ferreira P."/>
            <person name="Molpeceres G."/>
            <person name="Ruiz-Duenas F.J."/>
            <person name="Serrano A."/>
            <person name="Henrissat B."/>
            <person name="Drula E."/>
            <person name="Hughes K.W."/>
            <person name="Mata J.L."/>
            <person name="Ishikawa N.K."/>
            <person name="Vargas-Isla R."/>
            <person name="Ushijima S."/>
            <person name="Smith C.A."/>
            <person name="Ahrendt S."/>
            <person name="Andreopoulos W."/>
            <person name="He G."/>
            <person name="Labutti K."/>
            <person name="Lipzen A."/>
            <person name="Ng V."/>
            <person name="Sandor L."/>
            <person name="Barry K."/>
            <person name="Martinez A.T."/>
            <person name="Xiao Y."/>
            <person name="Gibbons J.G."/>
            <person name="Terashima K."/>
            <person name="Hibbett D.S."/>
            <person name="Grigoriev I.V."/>
        </authorList>
    </citation>
    <scope>NUCLEOTIDE SEQUENCE</scope>
    <source>
        <strain evidence="3">TFB9207</strain>
    </source>
</reference>
<feature type="region of interest" description="Disordered" evidence="1">
    <location>
        <begin position="79"/>
        <end position="107"/>
    </location>
</feature>
<feature type="chain" id="PRO_5041353686" evidence="2">
    <location>
        <begin position="20"/>
        <end position="235"/>
    </location>
</feature>
<accession>A0AA38PIW4</accession>
<dbReference type="Proteomes" id="UP001163846">
    <property type="component" value="Unassembled WGS sequence"/>
</dbReference>
<feature type="signal peptide" evidence="2">
    <location>
        <begin position="1"/>
        <end position="19"/>
    </location>
</feature>
<protein>
    <submittedName>
        <fullName evidence="3">Uncharacterized protein</fullName>
    </submittedName>
</protein>
<evidence type="ECO:0000313" key="4">
    <source>
        <dbReference type="Proteomes" id="UP001163846"/>
    </source>
</evidence>
<proteinExistence type="predicted"/>
<dbReference type="AlphaFoldDB" id="A0AA38PIW4"/>
<feature type="compositionally biased region" description="Polar residues" evidence="1">
    <location>
        <begin position="84"/>
        <end position="103"/>
    </location>
</feature>
<dbReference type="EMBL" id="MU805968">
    <property type="protein sequence ID" value="KAJ3843759.1"/>
    <property type="molecule type" value="Genomic_DNA"/>
</dbReference>
<evidence type="ECO:0000256" key="1">
    <source>
        <dbReference type="SAM" id="MobiDB-lite"/>
    </source>
</evidence>
<keyword evidence="4" id="KW-1185">Reference proteome</keyword>
<name>A0AA38PIW4_9AGAR</name>
<organism evidence="3 4">
    <name type="scientific">Lentinula raphanica</name>
    <dbReference type="NCBI Taxonomy" id="153919"/>
    <lineage>
        <taxon>Eukaryota</taxon>
        <taxon>Fungi</taxon>
        <taxon>Dikarya</taxon>
        <taxon>Basidiomycota</taxon>
        <taxon>Agaricomycotina</taxon>
        <taxon>Agaricomycetes</taxon>
        <taxon>Agaricomycetidae</taxon>
        <taxon>Agaricales</taxon>
        <taxon>Marasmiineae</taxon>
        <taxon>Omphalotaceae</taxon>
        <taxon>Lentinula</taxon>
    </lineage>
</organism>
<keyword evidence="2" id="KW-0732">Signal</keyword>
<comment type="caution">
    <text evidence="3">The sequence shown here is derived from an EMBL/GenBank/DDBJ whole genome shotgun (WGS) entry which is preliminary data.</text>
</comment>
<evidence type="ECO:0000256" key="2">
    <source>
        <dbReference type="SAM" id="SignalP"/>
    </source>
</evidence>
<sequence>MRLALHVFLLFIAASTAHASPVYTEGFDSMSARSQDSNIGPSSTLEPARILEARDATAHVRRIFSNKAEVVVFCLEPHSKGQKDQPTGTNTGLAPRSQQSQTEPLEESDADYEYFKQLVGAAIVKEKKVIGLKRGKGLNSLRGAPEAEPVFQPSCRNFIPGNDGSVEFTLQVSGKSNCGSTDRAENFCFGKVYLHGELKGLVKVSAQGSKGQKLLYEGYPLLAAQPVSPNSKNDV</sequence>